<reference key="2">
    <citation type="submission" date="2011-05" db="EMBL/GenBank/DDBJ databases">
        <title>Complete genome sequence of the aerobic marine methanotroph Methylomonas methanica MC09.</title>
        <authorList>
            <person name="Boden R."/>
            <person name="Cunliffe M."/>
            <person name="Scanlan J."/>
            <person name="Moussard H."/>
            <person name="Kits K.D."/>
            <person name="Klotz M."/>
            <person name="Jetten M."/>
            <person name="Vuilleumier S."/>
            <person name="Han J."/>
            <person name="Peters L."/>
            <person name="Mikhailova N."/>
            <person name="Teshima H."/>
            <person name="Tapia R."/>
            <person name="Kyrpides N."/>
            <person name="Ivanova N."/>
            <person name="Pagani I."/>
            <person name="Cheng J.-F."/>
            <person name="Goodwin L."/>
            <person name="Han C."/>
            <person name="Hauser L."/>
            <person name="Land M."/>
            <person name="Lapidus A."/>
            <person name="Lucas S."/>
            <person name="Pitluck S."/>
            <person name="Woyke T."/>
            <person name="Stein L.Y."/>
            <person name="Murrell C."/>
        </authorList>
    </citation>
    <scope>NUCLEOTIDE SEQUENCE</scope>
    <source>
        <strain>MC09</strain>
    </source>
</reference>
<gene>
    <name evidence="1" type="ordered locus">Metme_1560</name>
</gene>
<keyword evidence="2" id="KW-1185">Reference proteome</keyword>
<accession>G0A0P5</accession>
<dbReference type="InterPro" id="IPR053756">
    <property type="entry name" value="Toxin_immunity_effector"/>
</dbReference>
<dbReference type="InterPro" id="IPR049070">
    <property type="entry name" value="T6SS_Tsi2-like"/>
</dbReference>
<protein>
    <submittedName>
        <fullName evidence="1">Uncharacterized protein</fullName>
    </submittedName>
</protein>
<dbReference type="OrthoDB" id="7867174at2"/>
<dbReference type="Proteomes" id="UP000008888">
    <property type="component" value="Chromosome"/>
</dbReference>
<dbReference type="InterPro" id="IPR033783">
    <property type="entry name" value="Tsi2"/>
</dbReference>
<dbReference type="AlphaFoldDB" id="G0A0P5"/>
<dbReference type="Pfam" id="PF21643">
    <property type="entry name" value="T6SS_Tsi2-like"/>
    <property type="match status" value="1"/>
</dbReference>
<reference evidence="2" key="3">
    <citation type="submission" date="2011-05" db="EMBL/GenBank/DDBJ databases">
        <title>Complete sequence of Methylomonas methanica MC09.</title>
        <authorList>
            <consortium name="US DOE Joint Genome Institute"/>
            <person name="Lucas S."/>
            <person name="Han J."/>
            <person name="Lapidus A."/>
            <person name="Cheng J.-F."/>
            <person name="Goodwin L."/>
            <person name="Pitluck S."/>
            <person name="Peters L."/>
            <person name="Mikhailova N."/>
            <person name="Teshima H."/>
            <person name="Han C."/>
            <person name="Tapia R."/>
            <person name="Land M."/>
            <person name="Hauser L."/>
            <person name="Kyrpides N."/>
            <person name="Ivanova N."/>
            <person name="Pagani I."/>
            <person name="Stein L."/>
            <person name="Woyke T."/>
        </authorList>
    </citation>
    <scope>NUCLEOTIDE SEQUENCE [LARGE SCALE GENOMIC DNA]</scope>
    <source>
        <strain evidence="2">MC09</strain>
    </source>
</reference>
<evidence type="ECO:0000313" key="1">
    <source>
        <dbReference type="EMBL" id="AEF99979.1"/>
    </source>
</evidence>
<dbReference type="RefSeq" id="WP_013818234.1">
    <property type="nucleotide sequence ID" value="NC_015572.1"/>
</dbReference>
<dbReference type="CDD" id="cd11690">
    <property type="entry name" value="Tsi2_like"/>
    <property type="match status" value="1"/>
</dbReference>
<dbReference type="EMBL" id="CP002738">
    <property type="protein sequence ID" value="AEF99979.1"/>
    <property type="molecule type" value="Genomic_DNA"/>
</dbReference>
<dbReference type="Gene3D" id="1.10.287.2500">
    <property type="match status" value="1"/>
</dbReference>
<organism evidence="1 2">
    <name type="scientific">Methylomonas methanica (strain DSM 25384 / MC09)</name>
    <dbReference type="NCBI Taxonomy" id="857087"/>
    <lineage>
        <taxon>Bacteria</taxon>
        <taxon>Pseudomonadati</taxon>
        <taxon>Pseudomonadota</taxon>
        <taxon>Gammaproteobacteria</taxon>
        <taxon>Methylococcales</taxon>
        <taxon>Methylococcaceae</taxon>
        <taxon>Methylomonas</taxon>
    </lineage>
</organism>
<reference evidence="1 2" key="1">
    <citation type="journal article" date="2011" name="J. Bacteriol.">
        <title>Complete Genome Sequence of the Aerobic Marine Methanotroph Methylomonas methanica MC09.</title>
        <authorList>
            <person name="Boden R."/>
            <person name="Cunliffe M."/>
            <person name="Scanlan J."/>
            <person name="Moussard H."/>
            <person name="Kits K.D."/>
            <person name="Klotz M.G."/>
            <person name="Jetten M.S."/>
            <person name="Vuilleumier S."/>
            <person name="Han J."/>
            <person name="Peters L."/>
            <person name="Mikhailova N."/>
            <person name="Teshima H."/>
            <person name="Tapia R."/>
            <person name="Kyrpides N."/>
            <person name="Ivanova N."/>
            <person name="Pagani I."/>
            <person name="Cheng J.F."/>
            <person name="Goodwin L."/>
            <person name="Han C."/>
            <person name="Hauser L."/>
            <person name="Land M.L."/>
            <person name="Lapidus A."/>
            <person name="Lucas S."/>
            <person name="Pitluck S."/>
            <person name="Woyke T."/>
            <person name="Stein L."/>
            <person name="Murrell J.C."/>
        </authorList>
    </citation>
    <scope>NUCLEOTIDE SEQUENCE [LARGE SCALE GENOMIC DNA]</scope>
    <source>
        <strain evidence="1 2">MC09</strain>
    </source>
</reference>
<name>G0A0P5_METMM</name>
<evidence type="ECO:0000313" key="2">
    <source>
        <dbReference type="Proteomes" id="UP000008888"/>
    </source>
</evidence>
<dbReference type="HOGENOM" id="CLU_2635258_0_0_6"/>
<proteinExistence type="predicted"/>
<sequence length="73" mass="8144">MPEVKGKTLVMAIQAVDAEIQRLRALPDEAVVPGDEILLVDFEAAAEDLEEAYAEATRTYSNLPPYSQLVRRR</sequence>
<dbReference type="KEGG" id="mmt:Metme_1560"/>